<keyword evidence="2" id="KW-0472">Membrane</keyword>
<dbReference type="Proteomes" id="UP001331761">
    <property type="component" value="Unassembled WGS sequence"/>
</dbReference>
<evidence type="ECO:0000313" key="2">
    <source>
        <dbReference type="EMBL" id="KAK5982911.1"/>
    </source>
</evidence>
<name>A0AAN8FMH6_TRICO</name>
<protein>
    <submittedName>
        <fullName evidence="2">Osteopetrosis-associated transmembrane protein 1</fullName>
    </submittedName>
</protein>
<keyword evidence="3" id="KW-1185">Reference proteome</keyword>
<reference evidence="2 3" key="1">
    <citation type="submission" date="2019-10" db="EMBL/GenBank/DDBJ databases">
        <title>Assembly and Annotation for the nematode Trichostrongylus colubriformis.</title>
        <authorList>
            <person name="Martin J."/>
        </authorList>
    </citation>
    <scope>NUCLEOTIDE SEQUENCE [LARGE SCALE GENOMIC DNA]</scope>
    <source>
        <strain evidence="2">G859</strain>
        <tissue evidence="2">Whole worm</tissue>
    </source>
</reference>
<dbReference type="GO" id="GO:0005829">
    <property type="term" value="C:cytosol"/>
    <property type="evidence" value="ECO:0007669"/>
    <property type="project" value="TreeGrafter"/>
</dbReference>
<organism evidence="2 3">
    <name type="scientific">Trichostrongylus colubriformis</name>
    <name type="common">Black scour worm</name>
    <dbReference type="NCBI Taxonomy" id="6319"/>
    <lineage>
        <taxon>Eukaryota</taxon>
        <taxon>Metazoa</taxon>
        <taxon>Ecdysozoa</taxon>
        <taxon>Nematoda</taxon>
        <taxon>Chromadorea</taxon>
        <taxon>Rhabditida</taxon>
        <taxon>Rhabditina</taxon>
        <taxon>Rhabditomorpha</taxon>
        <taxon>Strongyloidea</taxon>
        <taxon>Trichostrongylidae</taxon>
        <taxon>Trichostrongylus</taxon>
    </lineage>
</organism>
<dbReference type="PANTHER" id="PTHR15644">
    <property type="entry name" value="OSTEOPETROSIS ASSOCIATED TRANSMEMBRANE PROTEIN 1"/>
    <property type="match status" value="1"/>
</dbReference>
<feature type="chain" id="PRO_5042936339" evidence="1">
    <location>
        <begin position="23"/>
        <end position="320"/>
    </location>
</feature>
<accession>A0AAN8FMH6</accession>
<dbReference type="InterPro" id="IPR019172">
    <property type="entry name" value="Osteopetrosis-assoc_TM_1"/>
</dbReference>
<evidence type="ECO:0000313" key="3">
    <source>
        <dbReference type="Proteomes" id="UP001331761"/>
    </source>
</evidence>
<comment type="caution">
    <text evidence="2">The sequence shown here is derived from an EMBL/GenBank/DDBJ whole genome shotgun (WGS) entry which is preliminary data.</text>
</comment>
<keyword evidence="2" id="KW-0812">Transmembrane</keyword>
<proteinExistence type="predicted"/>
<keyword evidence="1" id="KW-0732">Signal</keyword>
<dbReference type="AlphaFoldDB" id="A0AAN8FMH6"/>
<dbReference type="PANTHER" id="PTHR15644:SF2">
    <property type="entry name" value="OSTEOPETROSIS-ASSOCIATED TRANSMEMBRANE PROTEIN 1"/>
    <property type="match status" value="1"/>
</dbReference>
<gene>
    <name evidence="2" type="ORF">GCK32_008261</name>
</gene>
<dbReference type="Pfam" id="PF09777">
    <property type="entry name" value="OSTMP1"/>
    <property type="match status" value="1"/>
</dbReference>
<dbReference type="EMBL" id="WIXE01004586">
    <property type="protein sequence ID" value="KAK5982911.1"/>
    <property type="molecule type" value="Genomic_DNA"/>
</dbReference>
<evidence type="ECO:0000256" key="1">
    <source>
        <dbReference type="SAM" id="SignalP"/>
    </source>
</evidence>
<feature type="signal peptide" evidence="1">
    <location>
        <begin position="1"/>
        <end position="22"/>
    </location>
</feature>
<sequence length="320" mass="37328">MVAMMASLGSVLLVTQILFVVGIELDKAPINADPWDIDGPCQKHVERFARVQSNMVQCATNWSIPPKVCTNCWEHYIAFKQVEYETKHLDNITSLDNRTCTQVIYDNYLLSYSHDISEALTSNIWAKSRCDSCLTITWNFTANDSRVEFANQTTLFQEKLFVWRDCVVNYTDYNDDLFGNGTICQYCKTQFNHLFSYYWDIYVKPGVEFCVDVETTMNDTIHLWNDVWMCAEKKDRNRDTAMAVDNREYLFDIRAWLPKNSAPDCCPRRRQIAISRIRFPIRTKFSRQFTTMLSSFPERIHIHVPISDLLRAIIVILNGL</sequence>